<sequence>MAPVVDSPQFDILVIGAGLSGISCLYHTRRLFPSWRVKVFEAADEVGGTWYFNRYPGARFDSEAVSYHLSWDKEFLAEWNWSEEFAAQPEILRYIQAFCDKNDTRRDVQFNTRIAHASWNEENRLWLLTDDKGAKYFTRFLITGVGILSAPQLPNIPGISSFKGQAYHTSRWPRDFDMARDLKDKRIGVIGTAATGIQTITAISKEPGIKSLSVFQRTASWSAPLRNTPISPERMAQYKTQYDSIFEQCANAPQGFLYGPDPRNTFDVPEEERVALWEKLYSERGFGKWMGLFKDTYTDPVANKAYSDWIADKIRSRVHDKVLAEKLIPTDHGFGTKRVPLESGYFEAFNQPNVHLVNLRETPITTVTPSGILTADGKEHELDILVFATGFDAITGALAGIHWTGKDGRPLFETGNSEKDKRAIWADNETVTFLGLMAPSLPNTFMILGPHQPFGNIPRSIENSVNVVMRLLQFLKINGYTYVEPKQEAADAWYEHVVECSKGLLSSEISGWATGVNTNVEGKSRRRVAKYSATYRQFLDKCEEAEKAGWTSLYLK</sequence>
<proteinExistence type="predicted"/>
<dbReference type="InterPro" id="IPR050775">
    <property type="entry name" value="FAD-binding_Monooxygenases"/>
</dbReference>
<dbReference type="Pfam" id="PF00743">
    <property type="entry name" value="FMO-like"/>
    <property type="match status" value="1"/>
</dbReference>
<dbReference type="OrthoDB" id="66881at2759"/>
<keyword evidence="1" id="KW-0285">Flavoprotein</keyword>
<dbReference type="GO" id="GO:0004499">
    <property type="term" value="F:N,N-dimethylaniline monooxygenase activity"/>
    <property type="evidence" value="ECO:0007669"/>
    <property type="project" value="InterPro"/>
</dbReference>
<dbReference type="PANTHER" id="PTHR43098">
    <property type="entry name" value="L-ORNITHINE N(5)-MONOOXYGENASE-RELATED"/>
    <property type="match status" value="1"/>
</dbReference>
<evidence type="ECO:0000256" key="4">
    <source>
        <dbReference type="ARBA" id="ARBA00023002"/>
    </source>
</evidence>
<keyword evidence="6" id="KW-1185">Reference proteome</keyword>
<evidence type="ECO:0000313" key="6">
    <source>
        <dbReference type="Proteomes" id="UP000754883"/>
    </source>
</evidence>
<dbReference type="Proteomes" id="UP000754883">
    <property type="component" value="Unassembled WGS sequence"/>
</dbReference>
<dbReference type="GO" id="GO:0050661">
    <property type="term" value="F:NADP binding"/>
    <property type="evidence" value="ECO:0007669"/>
    <property type="project" value="InterPro"/>
</dbReference>
<dbReference type="Gene3D" id="3.50.50.60">
    <property type="entry name" value="FAD/NAD(P)-binding domain"/>
    <property type="match status" value="2"/>
</dbReference>
<dbReference type="GO" id="GO:0050660">
    <property type="term" value="F:flavin adenine dinucleotide binding"/>
    <property type="evidence" value="ECO:0007669"/>
    <property type="project" value="InterPro"/>
</dbReference>
<accession>A0A9N9XYC7</accession>
<dbReference type="PANTHER" id="PTHR43098:SF5">
    <property type="entry name" value="DUAL-FUNCTIONAL MONOOXYGENASE_METHYLTRANSFERASE PSOF"/>
    <property type="match status" value="1"/>
</dbReference>
<dbReference type="EMBL" id="CABFNO020001350">
    <property type="protein sequence ID" value="CAG9982832.1"/>
    <property type="molecule type" value="Genomic_DNA"/>
</dbReference>
<dbReference type="InterPro" id="IPR020946">
    <property type="entry name" value="Flavin_mOase-like"/>
</dbReference>
<comment type="caution">
    <text evidence="5">The sequence shown here is derived from an EMBL/GenBank/DDBJ whole genome shotgun (WGS) entry which is preliminary data.</text>
</comment>
<organism evidence="5 6">
    <name type="scientific">Clonostachys byssicola</name>
    <dbReference type="NCBI Taxonomy" id="160290"/>
    <lineage>
        <taxon>Eukaryota</taxon>
        <taxon>Fungi</taxon>
        <taxon>Dikarya</taxon>
        <taxon>Ascomycota</taxon>
        <taxon>Pezizomycotina</taxon>
        <taxon>Sordariomycetes</taxon>
        <taxon>Hypocreomycetidae</taxon>
        <taxon>Hypocreales</taxon>
        <taxon>Bionectriaceae</taxon>
        <taxon>Clonostachys</taxon>
    </lineage>
</organism>
<reference evidence="6" key="1">
    <citation type="submission" date="2019-06" db="EMBL/GenBank/DDBJ databases">
        <authorList>
            <person name="Broberg M."/>
        </authorList>
    </citation>
    <scope>NUCLEOTIDE SEQUENCE [LARGE SCALE GENOMIC DNA]</scope>
</reference>
<name>A0A9N9XYC7_9HYPO</name>
<evidence type="ECO:0000256" key="3">
    <source>
        <dbReference type="ARBA" id="ARBA00022857"/>
    </source>
</evidence>
<evidence type="ECO:0000313" key="5">
    <source>
        <dbReference type="EMBL" id="CAG9982832.1"/>
    </source>
</evidence>
<keyword evidence="2" id="KW-0274">FAD</keyword>
<dbReference type="InterPro" id="IPR036188">
    <property type="entry name" value="FAD/NAD-bd_sf"/>
</dbReference>
<dbReference type="AlphaFoldDB" id="A0A9N9XYC7"/>
<evidence type="ECO:0000256" key="1">
    <source>
        <dbReference type="ARBA" id="ARBA00022630"/>
    </source>
</evidence>
<dbReference type="SUPFAM" id="SSF51905">
    <property type="entry name" value="FAD/NAD(P)-binding domain"/>
    <property type="match status" value="2"/>
</dbReference>
<keyword evidence="3" id="KW-0521">NADP</keyword>
<protein>
    <submittedName>
        <fullName evidence="5">Uncharacterized protein</fullName>
    </submittedName>
</protein>
<reference evidence="5 6" key="2">
    <citation type="submission" date="2021-10" db="EMBL/GenBank/DDBJ databases">
        <authorList>
            <person name="Piombo E."/>
        </authorList>
    </citation>
    <scope>NUCLEOTIDE SEQUENCE [LARGE SCALE GENOMIC DNA]</scope>
</reference>
<evidence type="ECO:0000256" key="2">
    <source>
        <dbReference type="ARBA" id="ARBA00022827"/>
    </source>
</evidence>
<gene>
    <name evidence="5" type="ORF">CBYS24578_00011105</name>
</gene>
<keyword evidence="4" id="KW-0560">Oxidoreductase</keyword>